<proteinExistence type="predicted"/>
<evidence type="ECO:0000256" key="4">
    <source>
        <dbReference type="ARBA" id="ARBA00023136"/>
    </source>
</evidence>
<reference evidence="6 7" key="1">
    <citation type="submission" date="2011-10" db="EMBL/GenBank/DDBJ databases">
        <title>The Genome Sequence of Lachnospiraceae bacterium ACC2.</title>
        <authorList>
            <consortium name="The Broad Institute Genome Sequencing Platform"/>
            <person name="Earl A."/>
            <person name="Ward D."/>
            <person name="Feldgarden M."/>
            <person name="Gevers D."/>
            <person name="Sizova M."/>
            <person name="Hazen A."/>
            <person name="Epstein S."/>
            <person name="Young S.K."/>
            <person name="Zeng Q."/>
            <person name="Gargeya S."/>
            <person name="Fitzgerald M."/>
            <person name="Haas B."/>
            <person name="Abouelleil A."/>
            <person name="Alvarado L."/>
            <person name="Arachchi H.M."/>
            <person name="Berlin A."/>
            <person name="Brown A."/>
            <person name="Chapman S.B."/>
            <person name="Chen Z."/>
            <person name="Dunbar C."/>
            <person name="Freedman E."/>
            <person name="Gearin G."/>
            <person name="Goldberg J."/>
            <person name="Griggs A."/>
            <person name="Gujja S."/>
            <person name="Heiman D."/>
            <person name="Howarth C."/>
            <person name="Larson L."/>
            <person name="Lui A."/>
            <person name="MacDonald P.J.P."/>
            <person name="Montmayeur A."/>
            <person name="Murphy C."/>
            <person name="Neiman D."/>
            <person name="Pearson M."/>
            <person name="Priest M."/>
            <person name="Roberts A."/>
            <person name="Saif S."/>
            <person name="Shea T."/>
            <person name="Shenoy N."/>
            <person name="Sisk P."/>
            <person name="Stolte C."/>
            <person name="Sykes S."/>
            <person name="Wortman J."/>
            <person name="Nusbaum C."/>
            <person name="Birren B."/>
        </authorList>
    </citation>
    <scope>NUCLEOTIDE SEQUENCE [LARGE SCALE GENOMIC DNA]</scope>
    <source>
        <strain evidence="6 7">ACC2</strain>
    </source>
</reference>
<sequence length="236" mass="24699">MGMDEAMNEVIRNSTIIGIVISLLAFDIGSALRVKTGLAVLNPLLISIILVIGFMVAFNIDYGSYIRSARYLSYLLTPATVALAVPLYQQLQLLKDNLLAVVLGVLAGVLTSLGSILVLCTIFHMNHVEYITLLPKSITTAIGMSVVEELGGYTTITVASIIVTGILGNVLADPICHLFAIHSPIAKGLALGTSAHAIGTSKAMQIGEIEGAMAGLAIVVSGIMTVVGASIFATFR</sequence>
<keyword evidence="7" id="KW-1185">Reference proteome</keyword>
<evidence type="ECO:0000256" key="2">
    <source>
        <dbReference type="ARBA" id="ARBA00022692"/>
    </source>
</evidence>
<keyword evidence="4 5" id="KW-0472">Membrane</keyword>
<feature type="transmembrane region" description="Helical" evidence="5">
    <location>
        <begin position="212"/>
        <end position="235"/>
    </location>
</feature>
<protein>
    <recommendedName>
        <fullName evidence="8">TIGR00659 family protein</fullName>
    </recommendedName>
</protein>
<dbReference type="PANTHER" id="PTHR30249">
    <property type="entry name" value="PUTATIVE SEROTONIN TRANSPORTER"/>
    <property type="match status" value="1"/>
</dbReference>
<evidence type="ECO:0000256" key="1">
    <source>
        <dbReference type="ARBA" id="ARBA00004141"/>
    </source>
</evidence>
<evidence type="ECO:0000256" key="5">
    <source>
        <dbReference type="SAM" id="Phobius"/>
    </source>
</evidence>
<comment type="caution">
    <text evidence="6">The sequence shown here is derived from an EMBL/GenBank/DDBJ whole genome shotgun (WGS) entry which is preliminary data.</text>
</comment>
<dbReference type="GO" id="GO:0016020">
    <property type="term" value="C:membrane"/>
    <property type="evidence" value="ECO:0007669"/>
    <property type="project" value="UniProtKB-SubCell"/>
</dbReference>
<evidence type="ECO:0000313" key="6">
    <source>
        <dbReference type="EMBL" id="EHO15699.1"/>
    </source>
</evidence>
<keyword evidence="2 5" id="KW-0812">Transmembrane</keyword>
<feature type="transmembrane region" description="Helical" evidence="5">
    <location>
        <begin position="72"/>
        <end position="91"/>
    </location>
</feature>
<name>A0AA36Y3G9_9FIRM</name>
<dbReference type="PANTHER" id="PTHR30249:SF0">
    <property type="entry name" value="PLASTIDAL GLYCOLATE_GLYCERATE TRANSLOCATOR 1, CHLOROPLASTIC"/>
    <property type="match status" value="1"/>
</dbReference>
<dbReference type="AlphaFoldDB" id="A0AA36Y3G9"/>
<evidence type="ECO:0000256" key="3">
    <source>
        <dbReference type="ARBA" id="ARBA00022989"/>
    </source>
</evidence>
<gene>
    <name evidence="6" type="ORF">HMPREF9623_02020</name>
</gene>
<evidence type="ECO:0000313" key="7">
    <source>
        <dbReference type="Proteomes" id="UP000018466"/>
    </source>
</evidence>
<dbReference type="Proteomes" id="UP000018466">
    <property type="component" value="Unassembled WGS sequence"/>
</dbReference>
<accession>A0AA36Y3G9</accession>
<feature type="transmembrane region" description="Helical" evidence="5">
    <location>
        <begin position="97"/>
        <end position="123"/>
    </location>
</feature>
<organism evidence="6 7">
    <name type="scientific">Stomatobaculum longum</name>
    <dbReference type="NCBI Taxonomy" id="796942"/>
    <lineage>
        <taxon>Bacteria</taxon>
        <taxon>Bacillati</taxon>
        <taxon>Bacillota</taxon>
        <taxon>Clostridia</taxon>
        <taxon>Lachnospirales</taxon>
        <taxon>Lachnospiraceae</taxon>
        <taxon>Stomatobaculum</taxon>
    </lineage>
</organism>
<dbReference type="EMBL" id="AGEL01000015">
    <property type="protein sequence ID" value="EHO15699.1"/>
    <property type="molecule type" value="Genomic_DNA"/>
</dbReference>
<dbReference type="InterPro" id="IPR007300">
    <property type="entry name" value="CidB/LrgB"/>
</dbReference>
<dbReference type="Pfam" id="PF04172">
    <property type="entry name" value="LrgB"/>
    <property type="match status" value="1"/>
</dbReference>
<feature type="transmembrane region" description="Helical" evidence="5">
    <location>
        <begin position="41"/>
        <end position="60"/>
    </location>
</feature>
<comment type="subcellular location">
    <subcellularLocation>
        <location evidence="1">Membrane</location>
        <topology evidence="1">Multi-pass membrane protein</topology>
    </subcellularLocation>
</comment>
<keyword evidence="3 5" id="KW-1133">Transmembrane helix</keyword>
<evidence type="ECO:0008006" key="8">
    <source>
        <dbReference type="Google" id="ProtNLM"/>
    </source>
</evidence>